<gene>
    <name evidence="1" type="ORF">F5148DRAFT_1020459</name>
</gene>
<organism evidence="1 2">
    <name type="scientific">Russula earlei</name>
    <dbReference type="NCBI Taxonomy" id="71964"/>
    <lineage>
        <taxon>Eukaryota</taxon>
        <taxon>Fungi</taxon>
        <taxon>Dikarya</taxon>
        <taxon>Basidiomycota</taxon>
        <taxon>Agaricomycotina</taxon>
        <taxon>Agaricomycetes</taxon>
        <taxon>Russulales</taxon>
        <taxon>Russulaceae</taxon>
        <taxon>Russula</taxon>
    </lineage>
</organism>
<dbReference type="EMBL" id="JAGFNK010000596">
    <property type="protein sequence ID" value="KAI9447231.1"/>
    <property type="molecule type" value="Genomic_DNA"/>
</dbReference>
<comment type="caution">
    <text evidence="1">The sequence shown here is derived from an EMBL/GenBank/DDBJ whole genome shotgun (WGS) entry which is preliminary data.</text>
</comment>
<evidence type="ECO:0000313" key="2">
    <source>
        <dbReference type="Proteomes" id="UP001207468"/>
    </source>
</evidence>
<accession>A0ACC0TTD5</accession>
<proteinExistence type="predicted"/>
<evidence type="ECO:0000313" key="1">
    <source>
        <dbReference type="EMBL" id="KAI9447231.1"/>
    </source>
</evidence>
<reference evidence="1" key="1">
    <citation type="submission" date="2021-03" db="EMBL/GenBank/DDBJ databases">
        <title>Evolutionary priming and transition to the ectomycorrhizal habit in an iconic lineage of mushroom-forming fungi: is preadaptation a requirement?</title>
        <authorList>
            <consortium name="DOE Joint Genome Institute"/>
            <person name="Looney B.P."/>
            <person name="Miyauchi S."/>
            <person name="Morin E."/>
            <person name="Drula E."/>
            <person name="Courty P.E."/>
            <person name="Chicoki N."/>
            <person name="Fauchery L."/>
            <person name="Kohler A."/>
            <person name="Kuo A."/>
            <person name="LaButti K."/>
            <person name="Pangilinan J."/>
            <person name="Lipzen A."/>
            <person name="Riley R."/>
            <person name="Andreopoulos W."/>
            <person name="He G."/>
            <person name="Johnson J."/>
            <person name="Barry K.W."/>
            <person name="Grigoriev I.V."/>
            <person name="Nagy L."/>
            <person name="Hibbett D."/>
            <person name="Henrissat B."/>
            <person name="Matheny P.B."/>
            <person name="Labbe J."/>
            <person name="Martin A.F."/>
        </authorList>
    </citation>
    <scope>NUCLEOTIDE SEQUENCE</scope>
    <source>
        <strain evidence="1">BPL698</strain>
    </source>
</reference>
<keyword evidence="2" id="KW-1185">Reference proteome</keyword>
<protein>
    <submittedName>
        <fullName evidence="1">Uncharacterized protein</fullName>
    </submittedName>
</protein>
<name>A0ACC0TTD5_9AGAM</name>
<dbReference type="Proteomes" id="UP001207468">
    <property type="component" value="Unassembled WGS sequence"/>
</dbReference>
<sequence>MSTRSKFLVKNNIFSKTSRKTSSKILRKAHSQTLFHLELHLLTSRVGLYPQPAQHINTMELAQLAMTAGPPNPDAPSDYTCLLRGPLEDFLLYSGQEQSQWLIDIAHDICDPSQKRGTLQVLDAARQEWIDVNPRDPLTASKYRYHVQAVISLSKISHRAGRSITSATDNAATMANHVEQRDGKCWVTGFDDPLTNSHMCPKRMGDHVLCIIYHDFVSTIPPPAPLTIYDDICVITLIPTLDHWFDTYELGLRLVGPGLYECHSFLPSGSPQGSQRTIFGSSPTPSSYPLLHGYRIHPPQPQHPRNPPPGLIRWHYLQCVLRKFAHSDYRGLQNIYFYERPMRMEGDSDDEGTDSDFEWPSANLGPWASDAGGSRAAKRCPEIGRGVDHCSEVVIFGPLDT</sequence>